<feature type="compositionally biased region" description="Low complexity" evidence="1">
    <location>
        <begin position="25"/>
        <end position="61"/>
    </location>
</feature>
<feature type="region of interest" description="Disordered" evidence="1">
    <location>
        <begin position="83"/>
        <end position="117"/>
    </location>
</feature>
<evidence type="ECO:0000313" key="3">
    <source>
        <dbReference type="Proteomes" id="UP000799423"/>
    </source>
</evidence>
<feature type="compositionally biased region" description="Low complexity" evidence="1">
    <location>
        <begin position="85"/>
        <end position="103"/>
    </location>
</feature>
<feature type="compositionally biased region" description="Basic and acidic residues" evidence="1">
    <location>
        <begin position="104"/>
        <end position="117"/>
    </location>
</feature>
<name>A0A6A7B621_9PLEO</name>
<dbReference type="EMBL" id="MU006304">
    <property type="protein sequence ID" value="KAF2850931.1"/>
    <property type="molecule type" value="Genomic_DNA"/>
</dbReference>
<dbReference type="OrthoDB" id="3798036at2759"/>
<protein>
    <submittedName>
        <fullName evidence="2">Uncharacterized protein</fullName>
    </submittedName>
</protein>
<dbReference type="Proteomes" id="UP000799423">
    <property type="component" value="Unassembled WGS sequence"/>
</dbReference>
<gene>
    <name evidence="2" type="ORF">T440DRAFT_489374</name>
</gene>
<keyword evidence="3" id="KW-1185">Reference proteome</keyword>
<evidence type="ECO:0000256" key="1">
    <source>
        <dbReference type="SAM" id="MobiDB-lite"/>
    </source>
</evidence>
<evidence type="ECO:0000313" key="2">
    <source>
        <dbReference type="EMBL" id="KAF2850931.1"/>
    </source>
</evidence>
<proteinExistence type="predicted"/>
<feature type="region of interest" description="Disordered" evidence="1">
    <location>
        <begin position="1"/>
        <end position="62"/>
    </location>
</feature>
<sequence>MAARAKAHHDSLNSAYATYYAPGVSTTTTPTTSTETSRSSSIAMPTSTSSTKKAPTNASKAWSAIKKHHREMNEAYTVFYSPGVSASSSRTNSASSSPRQSAEAPRHEVQGEVAERNGTKVWKALKNRVVEHHKSVNSAYAKTYGMH</sequence>
<dbReference type="AlphaFoldDB" id="A0A6A7B621"/>
<accession>A0A6A7B621</accession>
<reference evidence="2" key="1">
    <citation type="submission" date="2020-01" db="EMBL/GenBank/DDBJ databases">
        <authorList>
            <consortium name="DOE Joint Genome Institute"/>
            <person name="Haridas S."/>
            <person name="Albert R."/>
            <person name="Binder M."/>
            <person name="Bloem J."/>
            <person name="Labutti K."/>
            <person name="Salamov A."/>
            <person name="Andreopoulos B."/>
            <person name="Baker S.E."/>
            <person name="Barry K."/>
            <person name="Bills G."/>
            <person name="Bluhm B.H."/>
            <person name="Cannon C."/>
            <person name="Castanera R."/>
            <person name="Culley D.E."/>
            <person name="Daum C."/>
            <person name="Ezra D."/>
            <person name="Gonzalez J.B."/>
            <person name="Henrissat B."/>
            <person name="Kuo A."/>
            <person name="Liang C."/>
            <person name="Lipzen A."/>
            <person name="Lutzoni F."/>
            <person name="Magnuson J."/>
            <person name="Mondo S."/>
            <person name="Nolan M."/>
            <person name="Ohm R."/>
            <person name="Pangilinan J."/>
            <person name="Park H.-J."/>
            <person name="Ramirez L."/>
            <person name="Alfaro M."/>
            <person name="Sun H."/>
            <person name="Tritt A."/>
            <person name="Yoshinaga Y."/>
            <person name="Zwiers L.-H."/>
            <person name="Turgeon B.G."/>
            <person name="Goodwin S.B."/>
            <person name="Spatafora J.W."/>
            <person name="Crous P.W."/>
            <person name="Grigoriev I.V."/>
        </authorList>
    </citation>
    <scope>NUCLEOTIDE SEQUENCE</scope>
    <source>
        <strain evidence="2">IPT5</strain>
    </source>
</reference>
<organism evidence="2 3">
    <name type="scientific">Plenodomus tracheiphilus IPT5</name>
    <dbReference type="NCBI Taxonomy" id="1408161"/>
    <lineage>
        <taxon>Eukaryota</taxon>
        <taxon>Fungi</taxon>
        <taxon>Dikarya</taxon>
        <taxon>Ascomycota</taxon>
        <taxon>Pezizomycotina</taxon>
        <taxon>Dothideomycetes</taxon>
        <taxon>Pleosporomycetidae</taxon>
        <taxon>Pleosporales</taxon>
        <taxon>Pleosporineae</taxon>
        <taxon>Leptosphaeriaceae</taxon>
        <taxon>Plenodomus</taxon>
    </lineage>
</organism>